<dbReference type="SMART" id="SM00530">
    <property type="entry name" value="HTH_XRE"/>
    <property type="match status" value="1"/>
</dbReference>
<evidence type="ECO:0000313" key="2">
    <source>
        <dbReference type="EMBL" id="OVE45686.1"/>
    </source>
</evidence>
<proteinExistence type="predicted"/>
<protein>
    <recommendedName>
        <fullName evidence="1">HTH cro/C1-type domain-containing protein</fullName>
    </recommendedName>
</protein>
<dbReference type="Pfam" id="PF01381">
    <property type="entry name" value="HTH_3"/>
    <property type="match status" value="1"/>
</dbReference>
<dbReference type="AlphaFoldDB" id="A0A202B2K9"/>
<organism evidence="2 3">
    <name type="scientific">Chromobacterium violaceum</name>
    <dbReference type="NCBI Taxonomy" id="536"/>
    <lineage>
        <taxon>Bacteria</taxon>
        <taxon>Pseudomonadati</taxon>
        <taxon>Pseudomonadota</taxon>
        <taxon>Betaproteobacteria</taxon>
        <taxon>Neisseriales</taxon>
        <taxon>Chromobacteriaceae</taxon>
        <taxon>Chromobacterium</taxon>
    </lineage>
</organism>
<evidence type="ECO:0000259" key="1">
    <source>
        <dbReference type="PROSITE" id="PS50943"/>
    </source>
</evidence>
<dbReference type="CDD" id="cd00093">
    <property type="entry name" value="HTH_XRE"/>
    <property type="match status" value="1"/>
</dbReference>
<dbReference type="GO" id="GO:0003677">
    <property type="term" value="F:DNA binding"/>
    <property type="evidence" value="ECO:0007669"/>
    <property type="project" value="InterPro"/>
</dbReference>
<dbReference type="InterPro" id="IPR001387">
    <property type="entry name" value="Cro/C1-type_HTH"/>
</dbReference>
<evidence type="ECO:0000313" key="3">
    <source>
        <dbReference type="Proteomes" id="UP000196342"/>
    </source>
</evidence>
<dbReference type="EMBL" id="NHOO01000030">
    <property type="protein sequence ID" value="OVE45686.1"/>
    <property type="molecule type" value="Genomic_DNA"/>
</dbReference>
<dbReference type="Gene3D" id="1.10.260.40">
    <property type="entry name" value="lambda repressor-like DNA-binding domains"/>
    <property type="match status" value="1"/>
</dbReference>
<dbReference type="SUPFAM" id="SSF47413">
    <property type="entry name" value="lambda repressor-like DNA-binding domains"/>
    <property type="match status" value="1"/>
</dbReference>
<dbReference type="PROSITE" id="PS50943">
    <property type="entry name" value="HTH_CROC1"/>
    <property type="match status" value="1"/>
</dbReference>
<dbReference type="Proteomes" id="UP000196342">
    <property type="component" value="Unassembled WGS sequence"/>
</dbReference>
<sequence length="113" mass="12875">MSDETFHTRLRAAIEGRGITVTAVASHLQVHRSTVNRWLKSQMPDDEQISRLAAYLNVSTSHLLTGTEIDHNHMMECQKLFALSTELNTRQVRLVIQLVQEMIETKVSQKSTD</sequence>
<name>A0A202B2K9_CHRVL</name>
<accession>A0A202B2K9</accession>
<dbReference type="RefSeq" id="WP_087698863.1">
    <property type="nucleotide sequence ID" value="NZ_NHOO01000030.1"/>
</dbReference>
<comment type="caution">
    <text evidence="2">The sequence shown here is derived from an EMBL/GenBank/DDBJ whole genome shotgun (WGS) entry which is preliminary data.</text>
</comment>
<gene>
    <name evidence="2" type="ORF">CBW21_22090</name>
</gene>
<dbReference type="InterPro" id="IPR010982">
    <property type="entry name" value="Lambda_DNA-bd_dom_sf"/>
</dbReference>
<reference evidence="2 3" key="1">
    <citation type="submission" date="2017-05" db="EMBL/GenBank/DDBJ databases">
        <title>Chromobacterium violaceum GHPS1 isolated from Hydrocarbon polluted soil in French Guiana display an awesome secondary metabolite arsenal and a battery of drug and heavy-metal-resistance and detoxification of xenobiotics proteins.</title>
        <authorList>
            <person name="Belbahri L."/>
        </authorList>
    </citation>
    <scope>NUCLEOTIDE SEQUENCE [LARGE SCALE GENOMIC DNA]</scope>
    <source>
        <strain evidence="2 3">GHPS1</strain>
    </source>
</reference>
<keyword evidence="3" id="KW-1185">Reference proteome</keyword>
<feature type="domain" description="HTH cro/C1-type" evidence="1">
    <location>
        <begin position="10"/>
        <end position="63"/>
    </location>
</feature>